<dbReference type="EMBL" id="CP000383">
    <property type="protein sequence ID" value="ABG60995.1"/>
    <property type="molecule type" value="Genomic_DNA"/>
</dbReference>
<reference evidence="3 4" key="1">
    <citation type="journal article" date="2007" name="Appl. Environ. Microbiol.">
        <title>Genome sequence of the cellulolytic gliding bacterium Cytophaga hutchinsonii.</title>
        <authorList>
            <person name="Xie G."/>
            <person name="Bruce D.C."/>
            <person name="Challacombe J.F."/>
            <person name="Chertkov O."/>
            <person name="Detter J.C."/>
            <person name="Gilna P."/>
            <person name="Han C.S."/>
            <person name="Lucas S."/>
            <person name="Misra M."/>
            <person name="Myers G.L."/>
            <person name="Richardson P."/>
            <person name="Tapia R."/>
            <person name="Thayer N."/>
            <person name="Thompson L.S."/>
            <person name="Brettin T.S."/>
            <person name="Henrissat B."/>
            <person name="Wilson D.B."/>
            <person name="McBride M.J."/>
        </authorList>
    </citation>
    <scope>NUCLEOTIDE SEQUENCE [LARGE SCALE GENOMIC DNA]</scope>
    <source>
        <strain evidence="4">ATCC 33406 / DSM 1761 / CIP 103989 / NBRC 15051 / NCIMB 9469 / D465</strain>
    </source>
</reference>
<dbReference type="InterPro" id="IPR005804">
    <property type="entry name" value="FA_desaturase_dom"/>
</dbReference>
<dbReference type="InterPro" id="IPR012171">
    <property type="entry name" value="Fatty_acid_desaturase"/>
</dbReference>
<keyword evidence="1" id="KW-1133">Transmembrane helix</keyword>
<proteinExistence type="predicted"/>
<sequence>MKPPKFLIPSTPFFSEMRKRINSHFIEVESKPTGGIRLYLKATIILSFFIGMYVHVVFFTSSYIFISLTECMLLGIATAAIGFNIMHDGAHGSFSKRAWINELAGLSLNVFGANVFMWKSKHNVIHHTFTNIEGVDDDIDAKPFLRLCDNQKKYQIHRFQHFYFWAVYAFLYMYWIFFTDYKKYFTGKVGEISIKKMIVLDHITFWGFKLAHIMLFVALPIYLVGFLPWFIGFMTYALCTGFIMSIVFQLAHTVEDAHFPMVDTATGMLEDEWALHQLKTTSNFATKNKMVSWLSGGLNFQIEHHLFPHISHIHYPAISKIVKQVCEEYDIRYNEYTGVRFAIVSHIVHLKQMGMR</sequence>
<dbReference type="PANTHER" id="PTHR19353:SF19">
    <property type="entry name" value="DELTA(5) FATTY ACID DESATURASE C-RELATED"/>
    <property type="match status" value="1"/>
</dbReference>
<protein>
    <submittedName>
        <fullName evidence="3">Fatty acid desaturase</fullName>
        <ecNumber evidence="3">1.14.19.3</ecNumber>
    </submittedName>
</protein>
<feature type="domain" description="Fatty acid desaturase" evidence="2">
    <location>
        <begin position="71"/>
        <end position="336"/>
    </location>
</feature>
<dbReference type="CDD" id="cd03506">
    <property type="entry name" value="Delta6-FADS-like"/>
    <property type="match status" value="1"/>
</dbReference>
<keyword evidence="1" id="KW-0472">Membrane</keyword>
<accession>A0A6N4SWL1</accession>
<feature type="transmembrane region" description="Helical" evidence="1">
    <location>
        <begin position="98"/>
        <end position="118"/>
    </location>
</feature>
<dbReference type="PIRSF" id="PIRSF015921">
    <property type="entry name" value="FA_sphinglp_des"/>
    <property type="match status" value="1"/>
</dbReference>
<dbReference type="KEGG" id="chu:CHU_3762"/>
<keyword evidence="3" id="KW-0560">Oxidoreductase</keyword>
<evidence type="ECO:0000313" key="3">
    <source>
        <dbReference type="EMBL" id="ABG60995.1"/>
    </source>
</evidence>
<feature type="transmembrane region" description="Helical" evidence="1">
    <location>
        <begin position="162"/>
        <end position="178"/>
    </location>
</feature>
<dbReference type="EC" id="1.14.19.3" evidence="3"/>
<gene>
    <name evidence="3" type="ordered locus">CHU_3762</name>
</gene>
<evidence type="ECO:0000259" key="2">
    <source>
        <dbReference type="Pfam" id="PF00487"/>
    </source>
</evidence>
<dbReference type="AlphaFoldDB" id="A0A6N4SWL1"/>
<name>A0A6N4SWL1_CYTH3</name>
<evidence type="ECO:0000256" key="1">
    <source>
        <dbReference type="SAM" id="Phobius"/>
    </source>
</evidence>
<feature type="transmembrane region" description="Helical" evidence="1">
    <location>
        <begin position="229"/>
        <end position="251"/>
    </location>
</feature>
<keyword evidence="1" id="KW-0812">Transmembrane</keyword>
<feature type="transmembrane region" description="Helical" evidence="1">
    <location>
        <begin position="38"/>
        <end position="58"/>
    </location>
</feature>
<evidence type="ECO:0000313" key="4">
    <source>
        <dbReference type="Proteomes" id="UP000001822"/>
    </source>
</evidence>
<feature type="transmembrane region" description="Helical" evidence="1">
    <location>
        <begin position="64"/>
        <end position="86"/>
    </location>
</feature>
<dbReference type="GO" id="GO:0008610">
    <property type="term" value="P:lipid biosynthetic process"/>
    <property type="evidence" value="ECO:0007669"/>
    <property type="project" value="UniProtKB-ARBA"/>
</dbReference>
<dbReference type="GO" id="GO:0016213">
    <property type="term" value="F:acyl-CoA 6-desaturase activity"/>
    <property type="evidence" value="ECO:0007669"/>
    <property type="project" value="UniProtKB-EC"/>
</dbReference>
<keyword evidence="4" id="KW-1185">Reference proteome</keyword>
<dbReference type="OrthoDB" id="104711at2"/>
<dbReference type="PANTHER" id="PTHR19353">
    <property type="entry name" value="FATTY ACID DESATURASE 2"/>
    <property type="match status" value="1"/>
</dbReference>
<feature type="transmembrane region" description="Helical" evidence="1">
    <location>
        <begin position="199"/>
        <end position="223"/>
    </location>
</feature>
<organism evidence="3 4">
    <name type="scientific">Cytophaga hutchinsonii (strain ATCC 33406 / DSM 1761 / CIP 103989 / NBRC 15051 / NCIMB 9469 / D465)</name>
    <dbReference type="NCBI Taxonomy" id="269798"/>
    <lineage>
        <taxon>Bacteria</taxon>
        <taxon>Pseudomonadati</taxon>
        <taxon>Bacteroidota</taxon>
        <taxon>Cytophagia</taxon>
        <taxon>Cytophagales</taxon>
        <taxon>Cytophagaceae</taxon>
        <taxon>Cytophaga</taxon>
    </lineage>
</organism>
<dbReference type="RefSeq" id="WP_011587100.1">
    <property type="nucleotide sequence ID" value="NC_008255.1"/>
</dbReference>
<dbReference type="Proteomes" id="UP000001822">
    <property type="component" value="Chromosome"/>
</dbReference>
<dbReference type="GO" id="GO:0016020">
    <property type="term" value="C:membrane"/>
    <property type="evidence" value="ECO:0007669"/>
    <property type="project" value="TreeGrafter"/>
</dbReference>
<dbReference type="Pfam" id="PF00487">
    <property type="entry name" value="FA_desaturase"/>
    <property type="match status" value="1"/>
</dbReference>